<gene>
    <name evidence="1" type="ORF">K6K13_07570</name>
</gene>
<dbReference type="SUPFAM" id="SSF53254">
    <property type="entry name" value="Phosphoglycerate mutase-like"/>
    <property type="match status" value="1"/>
</dbReference>
<dbReference type="Proteomes" id="UP000825886">
    <property type="component" value="Chromosome"/>
</dbReference>
<dbReference type="EMBL" id="CP081864">
    <property type="protein sequence ID" value="QZN97981.1"/>
    <property type="molecule type" value="Genomic_DNA"/>
</dbReference>
<organism evidence="1 2">
    <name type="scientific">Symbiopectobacterium purcellii</name>
    <dbReference type="NCBI Taxonomy" id="2871826"/>
    <lineage>
        <taxon>Bacteria</taxon>
        <taxon>Pseudomonadati</taxon>
        <taxon>Pseudomonadota</taxon>
        <taxon>Gammaproteobacteria</taxon>
        <taxon>Enterobacterales</taxon>
        <taxon>Enterobacteriaceae</taxon>
    </lineage>
</organism>
<sequence>MRHGKPSFTGARKVATREMASWIQQYDLSCIGSDQPPEASRVLVHRALMVFSSPLPRAMSSARNLNVEPEIIDNVFREAELPVYLIPVVKLSPFSWVIFFRLMWLCGMSQKAESLAMAKRRARQATGMLVEHARENTGPVLLIGHGIMNRLIANELISLGWKKRTRAGKGYWEAGVYAFL</sequence>
<accession>A0ABX9AUD0</accession>
<dbReference type="Pfam" id="PF00300">
    <property type="entry name" value="His_Phos_1"/>
    <property type="match status" value="1"/>
</dbReference>
<dbReference type="Gene3D" id="3.40.50.1240">
    <property type="entry name" value="Phosphoglycerate mutase-like"/>
    <property type="match status" value="1"/>
</dbReference>
<evidence type="ECO:0000313" key="2">
    <source>
        <dbReference type="Proteomes" id="UP000825886"/>
    </source>
</evidence>
<keyword evidence="2" id="KW-1185">Reference proteome</keyword>
<protein>
    <submittedName>
        <fullName evidence="1">Histidine phosphatase family protein</fullName>
    </submittedName>
</protein>
<dbReference type="InterPro" id="IPR029033">
    <property type="entry name" value="His_PPase_superfam"/>
</dbReference>
<proteinExistence type="predicted"/>
<name>A0ABX9AUD0_9ENTR</name>
<reference evidence="1 2" key="1">
    <citation type="submission" date="2021-08" db="EMBL/GenBank/DDBJ databases">
        <title>Culture and genomic analysis of Symbiopectobacterium purcellii sp. nov. gen. nov., isolated from the leafhopper Empoasca decipiens.</title>
        <authorList>
            <person name="Nadal-Jimenez P."/>
            <person name="Siozios S."/>
            <person name="Halliday N."/>
            <person name="Camara M."/>
            <person name="Hurst G.D.D."/>
        </authorList>
    </citation>
    <scope>NUCLEOTIDE SEQUENCE [LARGE SCALE GENOMIC DNA]</scope>
    <source>
        <strain evidence="1 2">SyEd1</strain>
    </source>
</reference>
<evidence type="ECO:0000313" key="1">
    <source>
        <dbReference type="EMBL" id="QZN97981.1"/>
    </source>
</evidence>
<dbReference type="InterPro" id="IPR013078">
    <property type="entry name" value="His_Pase_superF_clade-1"/>
</dbReference>